<gene>
    <name evidence="5" type="ORF">OIDMADRAFT_166402</name>
</gene>
<evidence type="ECO:0000313" key="6">
    <source>
        <dbReference type="Proteomes" id="UP000054321"/>
    </source>
</evidence>
<keyword evidence="6" id="KW-1185">Reference proteome</keyword>
<accession>A0A0C3DAC9</accession>
<dbReference type="PANTHER" id="PTHR11225">
    <property type="entry name" value="NUCLEAR PORE COMPLEX PROTEIN NUP93 NUCLEOPORIN NUP93 DEAD EYE PROTEIN"/>
    <property type="match status" value="1"/>
</dbReference>
<evidence type="ECO:0000313" key="5">
    <source>
        <dbReference type="EMBL" id="KIM98892.1"/>
    </source>
</evidence>
<evidence type="ECO:0000256" key="2">
    <source>
        <dbReference type="ARBA" id="ARBA00010186"/>
    </source>
</evidence>
<dbReference type="AlphaFoldDB" id="A0A0C3DAC9"/>
<dbReference type="GO" id="GO:0006606">
    <property type="term" value="P:protein import into nucleus"/>
    <property type="evidence" value="ECO:0007669"/>
    <property type="project" value="TreeGrafter"/>
</dbReference>
<dbReference type="GO" id="GO:0005643">
    <property type="term" value="C:nuclear pore"/>
    <property type="evidence" value="ECO:0007669"/>
    <property type="project" value="InterPro"/>
</dbReference>
<feature type="compositionally biased region" description="Low complexity" evidence="4">
    <location>
        <begin position="15"/>
        <end position="31"/>
    </location>
</feature>
<dbReference type="FunCoup" id="A0A0C3DAC9">
    <property type="interactions" value="1091"/>
</dbReference>
<dbReference type="InterPro" id="IPR007231">
    <property type="entry name" value="Nucleoporin_int_Nup93/Nic96"/>
</dbReference>
<sequence length="1082" mass="119067">MASLFSSLNSSQAKPPTLTTPSATATSQPSLFGNLNTKSAPTSGGLFPSSSSTLQVPSQTGTGPFGTLGANSQPQHPQPGTFGGSTFGSTQAQPTSLRPFAPTQPPAQSTLFPSTTVQPSNQQSQQNGASSAYFDTILEKSRKRALGETADEDLPQLQLGLGDLRQRIKRLAAGAPDGAVDGRAHYLLAASGVDPGAAVRDLNAFSAKSGRVDRLQEATDTDVEGYLANLQTQTTLSMISDGLARSVRDFDAFLDENVTMGWDEQRKRIYQHFGIKPREDMPAGGRASFGTSHTESQGGFGRSRRSKAAGLAGSRIAGTPGKSTFGRSGLQKSVIGAAGPIGSGHQPLFADVEKRMEADGILAPNPSDRFFREKQSRLAEKVQNLNAARLRKRCYPVLHEFSSAATQAGEKHSTGISHAYGVMIQILGEDPEIDSPSDPLALKERQFADDYLDPAQNSAKTMDVRKRIISGSCKFLERLFFSELETTLAKSPREANLGGIPNVISKVKAYVRLRAARKDLVPESTGLQMLDDDYVWALVYFLLRTGHVQEAVEYVTANAVAFRAIDRSFASYITGYFKSKDRRLNKELQERIHNEYNQRLRIAPANSIDPFRMACYKIIGRCDLQSRAFEGFEHNWYDYLWLQFVLAREVNRVDEIASEACNLATVQHVIKDIGSRYFTKTENYGIYFFIQVLGGFFEEAVEYLYPHAYPDAVHFAIALDYYGLLRVSDPESSGESLLSFTTRGSPQLNFGRMVGLYTRDFRAANVTAAVDYLALICLNQDLPGELGRKQVALCHDALRELVLESREFALLLGDIRADGQRIKGVIEERMKLIGIDLTDDFMRTITIQAASVADDSGRTTDAVLLYHLAGEYDSVIFIINRALSEAVSVQIGQDPMRLQPSKARNAGDAQQGQDTLSLTSVDDPVVLATNMTKLYAQNRMYMDKIKDVNKETCHALITMSRVKSKVEKGLWTQALDEIVSLDIFPLQAKGNASVIRSYATKFAALTQPISTSVPNLVMWTIECCNRQRDSLSSYQLGGTDGVRQQVLDEMKQAKLDLISYTSLLRYRFPNYVNEALARAQSE</sequence>
<feature type="compositionally biased region" description="Low complexity" evidence="4">
    <location>
        <begin position="113"/>
        <end position="130"/>
    </location>
</feature>
<dbReference type="PANTHER" id="PTHR11225:SF4">
    <property type="entry name" value="NUCLEAR PORE COMPLEX PROTEIN NUP93"/>
    <property type="match status" value="1"/>
</dbReference>
<dbReference type="Proteomes" id="UP000054321">
    <property type="component" value="Unassembled WGS sequence"/>
</dbReference>
<reference evidence="6" key="2">
    <citation type="submission" date="2015-01" db="EMBL/GenBank/DDBJ databases">
        <title>Evolutionary Origins and Diversification of the Mycorrhizal Mutualists.</title>
        <authorList>
            <consortium name="DOE Joint Genome Institute"/>
            <consortium name="Mycorrhizal Genomics Consortium"/>
            <person name="Kohler A."/>
            <person name="Kuo A."/>
            <person name="Nagy L.G."/>
            <person name="Floudas D."/>
            <person name="Copeland A."/>
            <person name="Barry K.W."/>
            <person name="Cichocki N."/>
            <person name="Veneault-Fourrey C."/>
            <person name="LaButti K."/>
            <person name="Lindquist E.A."/>
            <person name="Lipzen A."/>
            <person name="Lundell T."/>
            <person name="Morin E."/>
            <person name="Murat C."/>
            <person name="Riley R."/>
            <person name="Ohm R."/>
            <person name="Sun H."/>
            <person name="Tunlid A."/>
            <person name="Henrissat B."/>
            <person name="Grigoriev I.V."/>
            <person name="Hibbett D.S."/>
            <person name="Martin F."/>
        </authorList>
    </citation>
    <scope>NUCLEOTIDE SEQUENCE [LARGE SCALE GENOMIC DNA]</scope>
    <source>
        <strain evidence="6">Zn</strain>
    </source>
</reference>
<evidence type="ECO:0008006" key="7">
    <source>
        <dbReference type="Google" id="ProtNLM"/>
    </source>
</evidence>
<reference evidence="5 6" key="1">
    <citation type="submission" date="2014-04" db="EMBL/GenBank/DDBJ databases">
        <authorList>
            <consortium name="DOE Joint Genome Institute"/>
            <person name="Kuo A."/>
            <person name="Martino E."/>
            <person name="Perotto S."/>
            <person name="Kohler A."/>
            <person name="Nagy L.G."/>
            <person name="Floudas D."/>
            <person name="Copeland A."/>
            <person name="Barry K.W."/>
            <person name="Cichocki N."/>
            <person name="Veneault-Fourrey C."/>
            <person name="LaButti K."/>
            <person name="Lindquist E.A."/>
            <person name="Lipzen A."/>
            <person name="Lundell T."/>
            <person name="Morin E."/>
            <person name="Murat C."/>
            <person name="Sun H."/>
            <person name="Tunlid A."/>
            <person name="Henrissat B."/>
            <person name="Grigoriev I.V."/>
            <person name="Hibbett D.S."/>
            <person name="Martin F."/>
            <person name="Nordberg H.P."/>
            <person name="Cantor M.N."/>
            <person name="Hua S.X."/>
        </authorList>
    </citation>
    <scope>NUCLEOTIDE SEQUENCE [LARGE SCALE GENOMIC DNA]</scope>
    <source>
        <strain evidence="5 6">Zn</strain>
    </source>
</reference>
<feature type="region of interest" description="Disordered" evidence="4">
    <location>
        <begin position="280"/>
        <end position="328"/>
    </location>
</feature>
<dbReference type="GO" id="GO:0016973">
    <property type="term" value="P:poly(A)+ mRNA export from nucleus"/>
    <property type="evidence" value="ECO:0007669"/>
    <property type="project" value="TreeGrafter"/>
</dbReference>
<dbReference type="GO" id="GO:0017056">
    <property type="term" value="F:structural constituent of nuclear pore"/>
    <property type="evidence" value="ECO:0007669"/>
    <property type="project" value="InterPro"/>
</dbReference>
<dbReference type="OrthoDB" id="203824at2759"/>
<dbReference type="EMBL" id="KN832879">
    <property type="protein sequence ID" value="KIM98892.1"/>
    <property type="molecule type" value="Genomic_DNA"/>
</dbReference>
<dbReference type="Pfam" id="PF04097">
    <property type="entry name" value="Nic96"/>
    <property type="match status" value="1"/>
</dbReference>
<dbReference type="STRING" id="913774.A0A0C3DAC9"/>
<dbReference type="InParanoid" id="A0A0C3DAC9"/>
<dbReference type="HOGENOM" id="CLU_011846_0_0_1"/>
<feature type="region of interest" description="Disordered" evidence="4">
    <location>
        <begin position="1"/>
        <end position="130"/>
    </location>
</feature>
<evidence type="ECO:0000256" key="1">
    <source>
        <dbReference type="ARBA" id="ARBA00004259"/>
    </source>
</evidence>
<organism evidence="5 6">
    <name type="scientific">Oidiodendron maius (strain Zn)</name>
    <dbReference type="NCBI Taxonomy" id="913774"/>
    <lineage>
        <taxon>Eukaryota</taxon>
        <taxon>Fungi</taxon>
        <taxon>Dikarya</taxon>
        <taxon>Ascomycota</taxon>
        <taxon>Pezizomycotina</taxon>
        <taxon>Leotiomycetes</taxon>
        <taxon>Leotiomycetes incertae sedis</taxon>
        <taxon>Myxotrichaceae</taxon>
        <taxon>Oidiodendron</taxon>
    </lineage>
</organism>
<proteinExistence type="inferred from homology"/>
<feature type="compositionally biased region" description="Polar residues" evidence="4">
    <location>
        <begin position="33"/>
        <end position="62"/>
    </location>
</feature>
<evidence type="ECO:0000256" key="4">
    <source>
        <dbReference type="SAM" id="MobiDB-lite"/>
    </source>
</evidence>
<comment type="subcellular location">
    <subcellularLocation>
        <location evidence="1">Nucleus envelope</location>
    </subcellularLocation>
</comment>
<evidence type="ECO:0000256" key="3">
    <source>
        <dbReference type="ARBA" id="ARBA00023242"/>
    </source>
</evidence>
<comment type="similarity">
    <text evidence="2">Belongs to the nucleoporin interacting component (NIC) family.</text>
</comment>
<protein>
    <recommendedName>
        <fullName evidence="7">Nuclear pore protein</fullName>
    </recommendedName>
</protein>
<keyword evidence="3" id="KW-0539">Nucleus</keyword>
<name>A0A0C3DAC9_OIDMZ</name>
<feature type="compositionally biased region" description="Polar residues" evidence="4">
    <location>
        <begin position="1"/>
        <end position="14"/>
    </location>
</feature>